<dbReference type="PANTHER" id="PTHR11560">
    <property type="entry name" value="39S RIBOSOMAL PROTEIN L10, MITOCHONDRIAL"/>
    <property type="match status" value="1"/>
</dbReference>
<sequence>MMTRAEKDAVVSSIKEKIEKSQAVFLTNLVGIPSVDSVRIRKNVREAKGHMVITRNTLFARAAKGTFAEGLLADLKGSSAVAFAYEDAAAVAKIVNDAAGEFENIVTIKGGQLGTQKLSKAEVVALAKLPSRNQMLGTLLATFNAPVSAFARVLFAIQEQKQGGAAAPATENA</sequence>
<evidence type="ECO:0000256" key="6">
    <source>
        <dbReference type="HAMAP-Rule" id="MF_00362"/>
    </source>
</evidence>
<dbReference type="GO" id="GO:0006412">
    <property type="term" value="P:translation"/>
    <property type="evidence" value="ECO:0007669"/>
    <property type="project" value="UniProtKB-UniRule"/>
</dbReference>
<dbReference type="GO" id="GO:0005840">
    <property type="term" value="C:ribosome"/>
    <property type="evidence" value="ECO:0007669"/>
    <property type="project" value="UniProtKB-KW"/>
</dbReference>
<evidence type="ECO:0000313" key="7">
    <source>
        <dbReference type="EMBL" id="WPU65264.1"/>
    </source>
</evidence>
<dbReference type="KEGG" id="psti:SOO65_00695"/>
<evidence type="ECO:0000256" key="3">
    <source>
        <dbReference type="ARBA" id="ARBA00022980"/>
    </source>
</evidence>
<keyword evidence="8" id="KW-1185">Reference proteome</keyword>
<name>A0AAX4HPL7_9BACT</name>
<dbReference type="Proteomes" id="UP001324634">
    <property type="component" value="Chromosome"/>
</dbReference>
<dbReference type="Pfam" id="PF00466">
    <property type="entry name" value="Ribosomal_L10"/>
    <property type="match status" value="1"/>
</dbReference>
<keyword evidence="3 6" id="KW-0689">Ribosomal protein</keyword>
<comment type="subunit">
    <text evidence="6">Part of the ribosomal stalk of the 50S ribosomal subunit. The N-terminus interacts with L11 and the large rRNA to form the base of the stalk. The C-terminus forms an elongated spine to which L12 dimers bind in a sequential fashion forming a multimeric L10(L12)X complex.</text>
</comment>
<dbReference type="HAMAP" id="MF_00362">
    <property type="entry name" value="Ribosomal_uL10"/>
    <property type="match status" value="1"/>
</dbReference>
<evidence type="ECO:0000256" key="1">
    <source>
        <dbReference type="ARBA" id="ARBA00002633"/>
    </source>
</evidence>
<dbReference type="Gene3D" id="6.10.250.290">
    <property type="match status" value="1"/>
</dbReference>
<keyword evidence="6" id="KW-0694">RNA-binding</keyword>
<evidence type="ECO:0000256" key="2">
    <source>
        <dbReference type="ARBA" id="ARBA00008889"/>
    </source>
</evidence>
<reference evidence="7 8" key="1">
    <citation type="submission" date="2023-11" db="EMBL/GenBank/DDBJ databases">
        <title>Peredibacter starrii A3.12.</title>
        <authorList>
            <person name="Mitchell R.J."/>
        </authorList>
    </citation>
    <scope>NUCLEOTIDE SEQUENCE [LARGE SCALE GENOMIC DNA]</scope>
    <source>
        <strain evidence="7 8">A3.12</strain>
    </source>
</reference>
<comment type="similarity">
    <text evidence="2 6">Belongs to the universal ribosomal protein uL10 family.</text>
</comment>
<keyword evidence="4 6" id="KW-0687">Ribonucleoprotein</keyword>
<dbReference type="GO" id="GO:0070180">
    <property type="term" value="F:large ribosomal subunit rRNA binding"/>
    <property type="evidence" value="ECO:0007669"/>
    <property type="project" value="UniProtKB-UniRule"/>
</dbReference>
<dbReference type="EMBL" id="CP139487">
    <property type="protein sequence ID" value="WPU65264.1"/>
    <property type="molecule type" value="Genomic_DNA"/>
</dbReference>
<dbReference type="InterPro" id="IPR043141">
    <property type="entry name" value="Ribosomal_uL10-like_sf"/>
</dbReference>
<gene>
    <name evidence="6 7" type="primary">rplJ</name>
    <name evidence="7" type="ORF">SOO65_00695</name>
</gene>
<dbReference type="InterPro" id="IPR001790">
    <property type="entry name" value="Ribosomal_uL10"/>
</dbReference>
<dbReference type="NCBIfam" id="NF000955">
    <property type="entry name" value="PRK00099.1-1"/>
    <property type="match status" value="1"/>
</dbReference>
<accession>A0AAX4HPL7</accession>
<dbReference type="SUPFAM" id="SSF160369">
    <property type="entry name" value="Ribosomal protein L10-like"/>
    <property type="match status" value="1"/>
</dbReference>
<dbReference type="GO" id="GO:1990904">
    <property type="term" value="C:ribonucleoprotein complex"/>
    <property type="evidence" value="ECO:0007669"/>
    <property type="project" value="UniProtKB-KW"/>
</dbReference>
<keyword evidence="6" id="KW-0699">rRNA-binding</keyword>
<dbReference type="InterPro" id="IPR047865">
    <property type="entry name" value="Ribosomal_uL10_bac_type"/>
</dbReference>
<comment type="function">
    <text evidence="1 6">Forms part of the ribosomal stalk, playing a central role in the interaction of the ribosome with GTP-bound translation factors.</text>
</comment>
<organism evidence="7 8">
    <name type="scientific">Peredibacter starrii</name>
    <dbReference type="NCBI Taxonomy" id="28202"/>
    <lineage>
        <taxon>Bacteria</taxon>
        <taxon>Pseudomonadati</taxon>
        <taxon>Bdellovibrionota</taxon>
        <taxon>Bacteriovoracia</taxon>
        <taxon>Bacteriovoracales</taxon>
        <taxon>Bacteriovoracaceae</taxon>
        <taxon>Peredibacter</taxon>
    </lineage>
</organism>
<dbReference type="InterPro" id="IPR022973">
    <property type="entry name" value="Ribosomal_uL10_bac"/>
</dbReference>
<evidence type="ECO:0000313" key="8">
    <source>
        <dbReference type="Proteomes" id="UP001324634"/>
    </source>
</evidence>
<proteinExistence type="inferred from homology"/>
<evidence type="ECO:0000256" key="4">
    <source>
        <dbReference type="ARBA" id="ARBA00023274"/>
    </source>
</evidence>
<dbReference type="RefSeq" id="WP_321395456.1">
    <property type="nucleotide sequence ID" value="NZ_CP139487.1"/>
</dbReference>
<protein>
    <recommendedName>
        <fullName evidence="5 6">Large ribosomal subunit protein uL10</fullName>
    </recommendedName>
</protein>
<dbReference type="AlphaFoldDB" id="A0AAX4HPL7"/>
<dbReference type="CDD" id="cd05797">
    <property type="entry name" value="Ribosomal_L10"/>
    <property type="match status" value="1"/>
</dbReference>
<evidence type="ECO:0000256" key="5">
    <source>
        <dbReference type="ARBA" id="ARBA00035202"/>
    </source>
</evidence>
<dbReference type="Gene3D" id="3.30.70.1730">
    <property type="match status" value="1"/>
</dbReference>